<name>A0A7W3R9A9_9ACTN</name>
<dbReference type="InterPro" id="IPR005227">
    <property type="entry name" value="YqgF"/>
</dbReference>
<dbReference type="SUPFAM" id="SSF53098">
    <property type="entry name" value="Ribonuclease H-like"/>
    <property type="match status" value="1"/>
</dbReference>
<evidence type="ECO:0000256" key="3">
    <source>
        <dbReference type="ARBA" id="ARBA00022722"/>
    </source>
</evidence>
<reference evidence="7 8" key="1">
    <citation type="submission" date="2020-08" db="EMBL/GenBank/DDBJ databases">
        <title>Sequencing the genomes of 1000 actinobacteria strains.</title>
        <authorList>
            <person name="Klenk H.-P."/>
        </authorList>
    </citation>
    <scope>NUCLEOTIDE SEQUENCE [LARGE SCALE GENOMIC DNA]</scope>
    <source>
        <strain evidence="7 8">DSM 45823</strain>
    </source>
</reference>
<dbReference type="HAMAP" id="MF_00651">
    <property type="entry name" value="Nuclease_YqgF"/>
    <property type="match status" value="1"/>
</dbReference>
<keyword evidence="1 5" id="KW-0963">Cytoplasm</keyword>
<proteinExistence type="inferred from homology"/>
<evidence type="ECO:0000256" key="5">
    <source>
        <dbReference type="HAMAP-Rule" id="MF_00651"/>
    </source>
</evidence>
<evidence type="ECO:0000256" key="2">
    <source>
        <dbReference type="ARBA" id="ARBA00022517"/>
    </source>
</evidence>
<dbReference type="AlphaFoldDB" id="A0A7W3R9A9"/>
<comment type="function">
    <text evidence="5">Could be a nuclease involved in processing of the 5'-end of pre-16S rRNA.</text>
</comment>
<comment type="similarity">
    <text evidence="5">Belongs to the YqgF HJR family.</text>
</comment>
<dbReference type="NCBIfam" id="TIGR00250">
    <property type="entry name" value="RNAse_H_YqgF"/>
    <property type="match status" value="1"/>
</dbReference>
<gene>
    <name evidence="7" type="ORF">HNR21_004010</name>
</gene>
<dbReference type="CDD" id="cd16964">
    <property type="entry name" value="YqgF"/>
    <property type="match status" value="1"/>
</dbReference>
<comment type="caution">
    <text evidence="7">The sequence shown here is derived from an EMBL/GenBank/DDBJ whole genome shotgun (WGS) entry which is preliminary data.</text>
</comment>
<dbReference type="EMBL" id="JACJII010000001">
    <property type="protein sequence ID" value="MBA9005128.1"/>
    <property type="molecule type" value="Genomic_DNA"/>
</dbReference>
<keyword evidence="4 5" id="KW-0378">Hydrolase</keyword>
<evidence type="ECO:0000259" key="6">
    <source>
        <dbReference type="SMART" id="SM00732"/>
    </source>
</evidence>
<organism evidence="7 8">
    <name type="scientific">Thermomonospora cellulosilytica</name>
    <dbReference type="NCBI Taxonomy" id="1411118"/>
    <lineage>
        <taxon>Bacteria</taxon>
        <taxon>Bacillati</taxon>
        <taxon>Actinomycetota</taxon>
        <taxon>Actinomycetes</taxon>
        <taxon>Streptosporangiales</taxon>
        <taxon>Thermomonosporaceae</taxon>
        <taxon>Thermomonospora</taxon>
    </lineage>
</organism>
<dbReference type="GO" id="GO:0004518">
    <property type="term" value="F:nuclease activity"/>
    <property type="evidence" value="ECO:0007669"/>
    <property type="project" value="UniProtKB-KW"/>
</dbReference>
<dbReference type="Proteomes" id="UP000539313">
    <property type="component" value="Unassembled WGS sequence"/>
</dbReference>
<dbReference type="InterPro" id="IPR012337">
    <property type="entry name" value="RNaseH-like_sf"/>
</dbReference>
<dbReference type="EC" id="3.1.-.-" evidence="5"/>
<feature type="domain" description="YqgF/RNase H-like" evidence="6">
    <location>
        <begin position="4"/>
        <end position="107"/>
    </location>
</feature>
<dbReference type="SMART" id="SM00732">
    <property type="entry name" value="YqgFc"/>
    <property type="match status" value="1"/>
</dbReference>
<dbReference type="GO" id="GO:0005829">
    <property type="term" value="C:cytosol"/>
    <property type="evidence" value="ECO:0007669"/>
    <property type="project" value="TreeGrafter"/>
</dbReference>
<protein>
    <recommendedName>
        <fullName evidence="5">Putative pre-16S rRNA nuclease</fullName>
        <ecNumber evidence="5">3.1.-.-</ecNumber>
    </recommendedName>
</protein>
<evidence type="ECO:0000313" key="7">
    <source>
        <dbReference type="EMBL" id="MBA9005128.1"/>
    </source>
</evidence>
<evidence type="ECO:0000256" key="1">
    <source>
        <dbReference type="ARBA" id="ARBA00022490"/>
    </source>
</evidence>
<evidence type="ECO:0000256" key="4">
    <source>
        <dbReference type="ARBA" id="ARBA00022801"/>
    </source>
</evidence>
<accession>A0A7W3R9A9</accession>
<keyword evidence="3 5" id="KW-0540">Nuclease</keyword>
<dbReference type="InterPro" id="IPR037027">
    <property type="entry name" value="YqgF/RNaseH-like_dom_sf"/>
</dbReference>
<sequence length="156" mass="16435">MRPGTRLGIDVGSVRIGVARSDPAGILATPLETVRRGKGDLDRIAELVAEHEAAEVVVGLPTSLSGRSGPAAQEARRFAEALARRLAGLLPEDGIRLYDERLTTVTAEAGLRRSGVRGRERRQVVDQAAAAVLLQAALDAERATGLPPGESVRGSR</sequence>
<keyword evidence="2 5" id="KW-0690">Ribosome biogenesis</keyword>
<dbReference type="Pfam" id="PF03652">
    <property type="entry name" value="RuvX"/>
    <property type="match status" value="1"/>
</dbReference>
<keyword evidence="8" id="KW-1185">Reference proteome</keyword>
<dbReference type="PANTHER" id="PTHR33317:SF4">
    <property type="entry name" value="POLYNUCLEOTIDYL TRANSFERASE, RIBONUCLEASE H-LIKE SUPERFAMILY PROTEIN"/>
    <property type="match status" value="1"/>
</dbReference>
<dbReference type="PANTHER" id="PTHR33317">
    <property type="entry name" value="POLYNUCLEOTIDYL TRANSFERASE, RIBONUCLEASE H-LIKE SUPERFAMILY PROTEIN"/>
    <property type="match status" value="1"/>
</dbReference>
<dbReference type="RefSeq" id="WP_182706388.1">
    <property type="nucleotide sequence ID" value="NZ_JACJII010000001.1"/>
</dbReference>
<dbReference type="InterPro" id="IPR006641">
    <property type="entry name" value="YqgF/RNaseH-like_dom"/>
</dbReference>
<dbReference type="GO" id="GO:0016788">
    <property type="term" value="F:hydrolase activity, acting on ester bonds"/>
    <property type="evidence" value="ECO:0007669"/>
    <property type="project" value="UniProtKB-UniRule"/>
</dbReference>
<evidence type="ECO:0000313" key="8">
    <source>
        <dbReference type="Proteomes" id="UP000539313"/>
    </source>
</evidence>
<dbReference type="Gene3D" id="3.30.420.140">
    <property type="entry name" value="YqgF/RNase H-like domain"/>
    <property type="match status" value="1"/>
</dbReference>
<comment type="subcellular location">
    <subcellularLocation>
        <location evidence="5">Cytoplasm</location>
    </subcellularLocation>
</comment>
<dbReference type="GO" id="GO:0000967">
    <property type="term" value="P:rRNA 5'-end processing"/>
    <property type="evidence" value="ECO:0007669"/>
    <property type="project" value="UniProtKB-UniRule"/>
</dbReference>